<feature type="region of interest" description="Disordered" evidence="1">
    <location>
        <begin position="1064"/>
        <end position="1103"/>
    </location>
</feature>
<evidence type="ECO:0000313" key="3">
    <source>
        <dbReference type="EMBL" id="MBM9508043.1"/>
    </source>
</evidence>
<accession>A0ABS2U1H6</accession>
<evidence type="ECO:0000313" key="4">
    <source>
        <dbReference type="Proteomes" id="UP000749040"/>
    </source>
</evidence>
<dbReference type="EMBL" id="JADKYB010000015">
    <property type="protein sequence ID" value="MBM9508043.1"/>
    <property type="molecule type" value="Genomic_DNA"/>
</dbReference>
<feature type="region of interest" description="Disordered" evidence="1">
    <location>
        <begin position="396"/>
        <end position="437"/>
    </location>
</feature>
<feature type="chain" id="PRO_5045050285" evidence="2">
    <location>
        <begin position="30"/>
        <end position="1480"/>
    </location>
</feature>
<organism evidence="3 4">
    <name type="scientific">Actinacidiphila acididurans</name>
    <dbReference type="NCBI Taxonomy" id="2784346"/>
    <lineage>
        <taxon>Bacteria</taxon>
        <taxon>Bacillati</taxon>
        <taxon>Actinomycetota</taxon>
        <taxon>Actinomycetes</taxon>
        <taxon>Kitasatosporales</taxon>
        <taxon>Streptomycetaceae</taxon>
        <taxon>Actinacidiphila</taxon>
    </lineage>
</organism>
<proteinExistence type="predicted"/>
<feature type="region of interest" description="Disordered" evidence="1">
    <location>
        <begin position="27"/>
        <end position="66"/>
    </location>
</feature>
<gene>
    <name evidence="3" type="ORF">ITX44_26525</name>
</gene>
<sequence length="1480" mass="157289">MKSVRRRITVALTAGVVLSGLAPALQAHASSPPPDKAVTDSHQPVGAVTDPDKNLGKGWRTSPDRAVTSAADSDGLHILVADSKDAYAWRTAAVLAEPGMPADTWIGNSCVIDATHAAVAYAPRTFTNQQDLMLGGAFTAIVNLDKGTVVKLPFTASLAYFDPACNPTTHTAAFTAFRDDKTRLVTVDTTGHTVADTTADGQVTSAIPVADGAVAGLGHRLVHISRTGRTTTLATTDSVPYDIRPTGPDKAGKDTYAFLDHKGDTTAHAKVWRPGKVSTVATGKLTDLALQQSGAGGVFLTGHPQGTPKTADTGITPLNANADTQPSSLGRLAVDPVLAPGVQAGLATIADAGRAAVQAEPAPAQAPAQTNTTGDGTLTLTATATTTGKEITQRVSTPHKISGTTLSPAVTSASKAVPQNSNSIQKPAAAADGDDHDPVDTDRWCSVPRNDVNEQALQPTPNQVEWAVDMAVRGDLTSGWVTQGGWRSQIGLGTVDPQGLFPVPSLTGGGRIPAQVELGILAQESNLWQAESGAIPGQMGNPLAATAGFYGHTGTDPSDYWKIDWTKSDCGYGVGQVTDGMRMAGHEKPGETALPPTVQKAVALDYTVNIAASLQILAGKWNEVHTPGQTITVNNDDPSKPENWFTAVWNYNLGFNAPSGAPGVPWGLGWYNNPANPLYPPSRLAFMDTTLDSGANHDAAHPQDWPYEEKVMGWAAWSIDTGHSYATSGRQDWPGESGFSSAGFQPTWWLTVLDRSEIKPPLDTFCTTANACDISNPPPCETDHIDGCDQLHWWNAENTVWKPDCADTCGHESIKYQTLRTEPGRGSRLQYGTPDCTGAPAGSFVVDSDPAGTQTWSDCGTVSTQGTFQFTFYPDTAGQYEAKGDLHQIGGGYQGHFWYAHDRDTAHLGGDSGRMTILGDWKLNSPLPQDQAQVYVHIPDTGAQSKEATYQIVTPFGIKSKTISQDTNESNKWVSLGAYRFKNQPPEIKLSNSNSSGTGDSDIAWDAVAFLPGNFSGVPSITFPNPNGSAPLPDFAGPPRSVQRGGLLTLTPALRDELTRQEAVSAPARLSARQFPKPGAGPHCSAPDASGRSTCITTGRPDSAEARSMAKAVEQRQLDGIPIPSWCPGSQLTDTETRTEACLNGFSPVNIVFLVNDKEVGRATFAMMQNIQLYNNAAEMDQTLIFVPFQIDADLGAVSLNWATAADCDDCTQSPKVTVGEMVWAGPDDLHVAAQTFQTFWNGTGQEDVNFGWALTGTVANADVVTPLSLGNTYDDLTIRCDDITKGNSSPGCVFKNYTPTYTVSTDRYPAAGAYYWLMKTHNSNHFGSKANNSPLHYVPDGQSDNRKVVCPDSWTGRTETPDASCDEYAFATTQESGGAPGSGVESGNECAQFYALPIDSNTWTLRDDDNYDIPNWSEKCGRASIPLDQNTGALAPFGRTGGFVWYNRMLAGDAFWVATPGFDHCTAADTTCVMQENVS</sequence>
<feature type="signal peptide" evidence="2">
    <location>
        <begin position="1"/>
        <end position="29"/>
    </location>
</feature>
<reference evidence="3 4" key="1">
    <citation type="submission" date="2021-01" db="EMBL/GenBank/DDBJ databases">
        <title>Streptomyces acididurans sp. nov., isolated from a peat swamp forest soil.</title>
        <authorList>
            <person name="Chantavorakit T."/>
            <person name="Duangmal K."/>
        </authorList>
    </citation>
    <scope>NUCLEOTIDE SEQUENCE [LARGE SCALE GENOMIC DNA]</scope>
    <source>
        <strain evidence="3 4">KK5PA1</strain>
    </source>
</reference>
<name>A0ABS2U1H6_9ACTN</name>
<protein>
    <submittedName>
        <fullName evidence="3">Tat pathway signal protein</fullName>
    </submittedName>
</protein>
<evidence type="ECO:0000256" key="2">
    <source>
        <dbReference type="SAM" id="SignalP"/>
    </source>
</evidence>
<keyword evidence="4" id="KW-1185">Reference proteome</keyword>
<feature type="compositionally biased region" description="Polar residues" evidence="1">
    <location>
        <begin position="402"/>
        <end position="425"/>
    </location>
</feature>
<dbReference type="Proteomes" id="UP000749040">
    <property type="component" value="Unassembled WGS sequence"/>
</dbReference>
<comment type="caution">
    <text evidence="3">The sequence shown here is derived from an EMBL/GenBank/DDBJ whole genome shotgun (WGS) entry which is preliminary data.</text>
</comment>
<keyword evidence="2" id="KW-0732">Signal</keyword>
<evidence type="ECO:0000256" key="1">
    <source>
        <dbReference type="SAM" id="MobiDB-lite"/>
    </source>
</evidence>